<dbReference type="Proteomes" id="UP001595579">
    <property type="component" value="Unassembled WGS sequence"/>
</dbReference>
<keyword evidence="1" id="KW-0472">Membrane</keyword>
<reference evidence="3" key="1">
    <citation type="journal article" date="2019" name="Int. J. Syst. Evol. Microbiol.">
        <title>The Global Catalogue of Microorganisms (GCM) 10K type strain sequencing project: providing services to taxonomists for standard genome sequencing and annotation.</title>
        <authorList>
            <consortium name="The Broad Institute Genomics Platform"/>
            <consortium name="The Broad Institute Genome Sequencing Center for Infectious Disease"/>
            <person name="Wu L."/>
            <person name="Ma J."/>
        </authorList>
    </citation>
    <scope>NUCLEOTIDE SEQUENCE [LARGE SCALE GENOMIC DNA]</scope>
    <source>
        <strain evidence="3">CECT 7698</strain>
    </source>
</reference>
<feature type="transmembrane region" description="Helical" evidence="1">
    <location>
        <begin position="12"/>
        <end position="37"/>
    </location>
</feature>
<name>A0ABV7LR10_9GAMM</name>
<sequence length="44" mass="4827">MMGSEACTWGMAGMGLISILLIVALVLGIAALVKYLFFNRRHEE</sequence>
<keyword evidence="1" id="KW-0812">Transmembrane</keyword>
<evidence type="ECO:0000256" key="1">
    <source>
        <dbReference type="SAM" id="Phobius"/>
    </source>
</evidence>
<evidence type="ECO:0000313" key="3">
    <source>
        <dbReference type="Proteomes" id="UP001595579"/>
    </source>
</evidence>
<comment type="caution">
    <text evidence="2">The sequence shown here is derived from an EMBL/GenBank/DDBJ whole genome shotgun (WGS) entry which is preliminary data.</text>
</comment>
<keyword evidence="1" id="KW-1133">Transmembrane helix</keyword>
<organism evidence="2 3">
    <name type="scientific">Litchfieldella rifensis</name>
    <dbReference type="NCBI Taxonomy" id="762643"/>
    <lineage>
        <taxon>Bacteria</taxon>
        <taxon>Pseudomonadati</taxon>
        <taxon>Pseudomonadota</taxon>
        <taxon>Gammaproteobacteria</taxon>
        <taxon>Oceanospirillales</taxon>
        <taxon>Halomonadaceae</taxon>
        <taxon>Litchfieldella</taxon>
    </lineage>
</organism>
<accession>A0ABV7LR10</accession>
<protein>
    <submittedName>
        <fullName evidence="2">Uncharacterized protein</fullName>
    </submittedName>
</protein>
<dbReference type="RefSeq" id="WP_386775419.1">
    <property type="nucleotide sequence ID" value="NZ_JBHRUG010000029.1"/>
</dbReference>
<keyword evidence="3" id="KW-1185">Reference proteome</keyword>
<evidence type="ECO:0000313" key="2">
    <source>
        <dbReference type="EMBL" id="MFC3284949.1"/>
    </source>
</evidence>
<proteinExistence type="predicted"/>
<gene>
    <name evidence="2" type="ORF">ACFOEV_15215</name>
</gene>
<dbReference type="EMBL" id="JBHRUG010000029">
    <property type="protein sequence ID" value="MFC3284949.1"/>
    <property type="molecule type" value="Genomic_DNA"/>
</dbReference>